<feature type="compositionally biased region" description="Basic and acidic residues" evidence="1">
    <location>
        <begin position="1"/>
        <end position="12"/>
    </location>
</feature>
<accession>A0A6C0CJ98</accession>
<reference evidence="2" key="1">
    <citation type="journal article" date="2020" name="Nature">
        <title>Giant virus diversity and host interactions through global metagenomics.</title>
        <authorList>
            <person name="Schulz F."/>
            <person name="Roux S."/>
            <person name="Paez-Espino D."/>
            <person name="Jungbluth S."/>
            <person name="Walsh D.A."/>
            <person name="Denef V.J."/>
            <person name="McMahon K.D."/>
            <person name="Konstantinidis K.T."/>
            <person name="Eloe-Fadrosh E.A."/>
            <person name="Kyrpides N.C."/>
            <person name="Woyke T."/>
        </authorList>
    </citation>
    <scope>NUCLEOTIDE SEQUENCE</scope>
    <source>
        <strain evidence="2">GVMAG-M-3300021185-45</strain>
    </source>
</reference>
<evidence type="ECO:0000313" key="2">
    <source>
        <dbReference type="EMBL" id="QHT04232.1"/>
    </source>
</evidence>
<evidence type="ECO:0000256" key="1">
    <source>
        <dbReference type="SAM" id="MobiDB-lite"/>
    </source>
</evidence>
<dbReference type="AlphaFoldDB" id="A0A6C0CJ98"/>
<dbReference type="EMBL" id="MN739424">
    <property type="protein sequence ID" value="QHT04232.1"/>
    <property type="molecule type" value="Genomic_DNA"/>
</dbReference>
<protein>
    <submittedName>
        <fullName evidence="2">Uncharacterized protein</fullName>
    </submittedName>
</protein>
<name>A0A6C0CJ98_9ZZZZ</name>
<proteinExistence type="predicted"/>
<sequence length="189" mass="21556">MSFTRFNDDPCRIKKQNQEATGPGRYMMNKPGWGDKPCFMDDPHIRMEQWGANLRTDSTNLESDLLGLSINLNRDCKTYKSAEVKSDKMSFPSCNPFTEQSRVTDPAWWYRDLEQVNWYILPLNPQENTCIPFQNNLNTRVLEKDYFVANAPCIAKGGNDILSSEAFSGFGNKDVNNCSNTRTCGTVNK</sequence>
<organism evidence="2">
    <name type="scientific">viral metagenome</name>
    <dbReference type="NCBI Taxonomy" id="1070528"/>
    <lineage>
        <taxon>unclassified sequences</taxon>
        <taxon>metagenomes</taxon>
        <taxon>organismal metagenomes</taxon>
    </lineage>
</organism>
<feature type="region of interest" description="Disordered" evidence="1">
    <location>
        <begin position="1"/>
        <end position="29"/>
    </location>
</feature>